<dbReference type="InterPro" id="IPR006056">
    <property type="entry name" value="RidA"/>
</dbReference>
<evidence type="ECO:0000313" key="2">
    <source>
        <dbReference type="EMBL" id="PMC58100.1"/>
    </source>
</evidence>
<protein>
    <submittedName>
        <fullName evidence="2">Reactive intermediate/imine deaminase</fullName>
    </submittedName>
</protein>
<dbReference type="CDD" id="cd00448">
    <property type="entry name" value="YjgF_YER057c_UK114_family"/>
    <property type="match status" value="1"/>
</dbReference>
<dbReference type="AlphaFoldDB" id="A0A2N6SM17"/>
<name>A0A2N6SM17_9LACT</name>
<dbReference type="Pfam" id="PF01042">
    <property type="entry name" value="Ribonuc_L-PSP"/>
    <property type="match status" value="1"/>
</dbReference>
<dbReference type="OrthoDB" id="9803101at2"/>
<dbReference type="InterPro" id="IPR006175">
    <property type="entry name" value="YjgF/YER057c/UK114"/>
</dbReference>
<dbReference type="FunFam" id="3.30.1330.40:FF:000001">
    <property type="entry name" value="L-PSP family endoribonuclease"/>
    <property type="match status" value="1"/>
</dbReference>
<dbReference type="SUPFAM" id="SSF55298">
    <property type="entry name" value="YjgF-like"/>
    <property type="match status" value="1"/>
</dbReference>
<reference evidence="2 3" key="1">
    <citation type="submission" date="2017-09" db="EMBL/GenBank/DDBJ databases">
        <title>Bacterial strain isolated from the female urinary microbiota.</title>
        <authorList>
            <person name="Thomas-White K."/>
            <person name="Kumar N."/>
            <person name="Forster S."/>
            <person name="Putonti C."/>
            <person name="Lawley T."/>
            <person name="Wolfe A.J."/>
        </authorList>
    </citation>
    <scope>NUCLEOTIDE SEQUENCE [LARGE SCALE GENOMIC DNA]</scope>
    <source>
        <strain evidence="2 3">UMB0852</strain>
    </source>
</reference>
<dbReference type="NCBIfam" id="TIGR00004">
    <property type="entry name" value="Rid family detoxifying hydrolase"/>
    <property type="match status" value="1"/>
</dbReference>
<dbReference type="Proteomes" id="UP000235682">
    <property type="component" value="Unassembled WGS sequence"/>
</dbReference>
<dbReference type="GO" id="GO:0019239">
    <property type="term" value="F:deaminase activity"/>
    <property type="evidence" value="ECO:0007669"/>
    <property type="project" value="TreeGrafter"/>
</dbReference>
<organism evidence="2 3">
    <name type="scientific">Dolosicoccus paucivorans</name>
    <dbReference type="NCBI Taxonomy" id="84521"/>
    <lineage>
        <taxon>Bacteria</taxon>
        <taxon>Bacillati</taxon>
        <taxon>Bacillota</taxon>
        <taxon>Bacilli</taxon>
        <taxon>Lactobacillales</taxon>
        <taxon>Aerococcaceae</taxon>
        <taxon>Dolosicoccus</taxon>
    </lineage>
</organism>
<sequence>MKDVINSSKAPEALGPYVHGRVLNGTAYLSGQLGVDPKTGELKEGIEAQTKQAFKNIEYVLESYGACLDDIVKVLIIITDIDNFGAVNDVYKTLFQEPYPARSMFAAKDLPKGAMLEVEVIADVSNVK</sequence>
<dbReference type="EMBL" id="PNHE01000025">
    <property type="protein sequence ID" value="PMC58100.1"/>
    <property type="molecule type" value="Genomic_DNA"/>
</dbReference>
<gene>
    <name evidence="2" type="ORF">CJ205_06075</name>
</gene>
<evidence type="ECO:0000256" key="1">
    <source>
        <dbReference type="ARBA" id="ARBA00010552"/>
    </source>
</evidence>
<accession>A0A2N6SM17</accession>
<dbReference type="Gene3D" id="3.30.1330.40">
    <property type="entry name" value="RutC-like"/>
    <property type="match status" value="1"/>
</dbReference>
<dbReference type="GO" id="GO:0005829">
    <property type="term" value="C:cytosol"/>
    <property type="evidence" value="ECO:0007669"/>
    <property type="project" value="TreeGrafter"/>
</dbReference>
<keyword evidence="3" id="KW-1185">Reference proteome</keyword>
<comment type="caution">
    <text evidence="2">The sequence shown here is derived from an EMBL/GenBank/DDBJ whole genome shotgun (WGS) entry which is preliminary data.</text>
</comment>
<evidence type="ECO:0000313" key="3">
    <source>
        <dbReference type="Proteomes" id="UP000235682"/>
    </source>
</evidence>
<dbReference type="PANTHER" id="PTHR11803">
    <property type="entry name" value="2-IMINOBUTANOATE/2-IMINOPROPANOATE DEAMINASE RIDA"/>
    <property type="match status" value="1"/>
</dbReference>
<dbReference type="PANTHER" id="PTHR11803:SF39">
    <property type="entry name" value="2-IMINOBUTANOATE_2-IMINOPROPANOATE DEAMINASE"/>
    <property type="match status" value="1"/>
</dbReference>
<proteinExistence type="inferred from homology"/>
<comment type="similarity">
    <text evidence="1">Belongs to the RutC family.</text>
</comment>
<dbReference type="InterPro" id="IPR035959">
    <property type="entry name" value="RutC-like_sf"/>
</dbReference>
<dbReference type="RefSeq" id="WP_102227671.1">
    <property type="nucleotide sequence ID" value="NZ_PNFY01000013.1"/>
</dbReference>
<dbReference type="STRING" id="84521.SAMN04487994_100195"/>